<proteinExistence type="predicted"/>
<dbReference type="InterPro" id="IPR051050">
    <property type="entry name" value="Lipid_II_flippase_MurJ/MviN"/>
</dbReference>
<evidence type="ECO:0000256" key="9">
    <source>
        <dbReference type="SAM" id="Phobius"/>
    </source>
</evidence>
<evidence type="ECO:0000313" key="11">
    <source>
        <dbReference type="Proteomes" id="UP001224412"/>
    </source>
</evidence>
<feature type="transmembrane region" description="Helical" evidence="9">
    <location>
        <begin position="215"/>
        <end position="234"/>
    </location>
</feature>
<reference evidence="10" key="1">
    <citation type="submission" date="2023-05" db="EMBL/GenBank/DDBJ databases">
        <title>Metabolic capabilities are highly conserved among human nasal-associated Corynebacterium species in pangenomic analyses.</title>
        <authorList>
            <person name="Tran T.H."/>
            <person name="Roberts A.Q."/>
            <person name="Escapa I.F."/>
            <person name="Gao W."/>
            <person name="Conlan S."/>
            <person name="Kong H."/>
            <person name="Segre J.A."/>
            <person name="Kelly M.S."/>
            <person name="Lemon K.P."/>
        </authorList>
    </citation>
    <scope>NUCLEOTIDE SEQUENCE</scope>
    <source>
        <strain evidence="10">KPL2773</strain>
    </source>
</reference>
<sequence>MSLTDTETTSVRSTRGRIVEPTPPAPVPKKRPQPLAVPDAEDKSDLRRGRNDEKASDADVVRATGSMAIATLISRITGFLRNVLITATLGAAVASAFNTANTLPNLITEIVLGAVLTSLVVPVLVRAEKEDPDRGEAFVRRLFTLAISLLGTITLISLLTAPWITRLMLPESGQVNEVQATSFAFLLLPQIMFYGLFALFQAVLNTKGIFAPGAWAPVANNVISIGVLLLYWTVPGSLNPAAPSPITDIHVVLLGLGTTAGVIVQCLLLVPYLRRAKVNLKPLWGVDARLKQFGGMAAAIIVYVAISQLGYVITTRIGALADAQAPIIYQQAWLLIQVPYGVIGVTLLTAIMPRLSRNAADGDDKAVVRDLTVATKLTFIALIPIVVFFTAFGTPIAQGLFQYGLFGEESAVLLGWTLSFSAFTLIPYALVLLHLRVFYAREEAWTPTFIIAGITATKIALSLLAPVIAARPETVVILLGAANGFGFITGAIIGIFLLRRKLGSLRAREVLSASGWSLGAAFAGLLGAYAVLFLLRMLPDSWGLAIVDLAPETLQSALRSAGTLVSTIIAGLVFLTVTGIVLSFSRIQEIQSLGRVARRLPGLSKLIKVNDSDDVADGEIDLQDISARFLAQDTFNSSPVPPPMSAGVVRGARLTPGAPVSDGRFRLLRDHGSVAGAQFWQAKENATGKEVALTFVTTTGNAPMAAMTPAQSARAAAEVSRRTRRLAQLNLPGIAPNIRVLSYRSGCLVVADWIPGSDLKTVAESDGLDPAAVAEALAPFADTIATAHEKGQTVGLDNRSRVRISTKGTAMLAFPAVLSDNTIEGDRSSLNSAISQLVESTSPTPEELSTITEPRVPQQTETAELAKQAEQTDAVEQADRANQTDQANQAGQADNQNAQAVRQSATPAREHDSDRAVHGTEKSANEAESASSQASAADDSKLSGTSALSGATAPSGTAAAHAAAQATEPVEPTPREISDRLQQFIRGEQEEEPGEVEALPVEDEATPDVEERAGFGARGYSNGGVIVIATFTFLLIIAVAALSAYVFSLFNQNDDSSPVSSDAIHTTSAPPAPVIDLPVIQILAHARLFPDGPEAPEAIDGIPETVWETNQSDPALLVATRDPVILQDLVIRSETAGGKFSVFAINDITGDDGVTAMTPIDPATIARESLPRIATGTLSEGRNNVTLNGRNEFSGGVLIQFSGVEDELRLRDVMLTGLNTIDNLQLQ</sequence>
<comment type="caution">
    <text evidence="10">The sequence shown here is derived from an EMBL/GenBank/DDBJ whole genome shotgun (WGS) entry which is preliminary data.</text>
</comment>
<protein>
    <submittedName>
        <fullName evidence="10">Murein biosynthesis integral membrane protein MurJ</fullName>
    </submittedName>
</protein>
<feature type="transmembrane region" description="Helical" evidence="9">
    <location>
        <begin position="1025"/>
        <end position="1050"/>
    </location>
</feature>
<keyword evidence="2" id="KW-1003">Cell membrane</keyword>
<feature type="transmembrane region" description="Helical" evidence="9">
    <location>
        <begin position="445"/>
        <end position="469"/>
    </location>
</feature>
<dbReference type="GO" id="GO:0005886">
    <property type="term" value="C:plasma membrane"/>
    <property type="evidence" value="ECO:0007669"/>
    <property type="project" value="UniProtKB-SubCell"/>
</dbReference>
<dbReference type="Proteomes" id="UP001224412">
    <property type="component" value="Unassembled WGS sequence"/>
</dbReference>
<dbReference type="CDD" id="cd13123">
    <property type="entry name" value="MATE_MurJ_like"/>
    <property type="match status" value="1"/>
</dbReference>
<evidence type="ECO:0000256" key="3">
    <source>
        <dbReference type="ARBA" id="ARBA00022692"/>
    </source>
</evidence>
<keyword evidence="4" id="KW-0133">Cell shape</keyword>
<feature type="compositionally biased region" description="Basic and acidic residues" evidence="8">
    <location>
        <begin position="908"/>
        <end position="925"/>
    </location>
</feature>
<feature type="transmembrane region" description="Helical" evidence="9">
    <location>
        <begin position="184"/>
        <end position="203"/>
    </location>
</feature>
<feature type="compositionally biased region" description="Polar residues" evidence="8">
    <location>
        <begin position="1"/>
        <end position="13"/>
    </location>
</feature>
<name>A0AAP4BUH3_9CORY</name>
<keyword evidence="6 9" id="KW-1133">Transmembrane helix</keyword>
<feature type="compositionally biased region" description="Polar residues" evidence="8">
    <location>
        <begin position="837"/>
        <end position="862"/>
    </location>
</feature>
<feature type="compositionally biased region" description="Low complexity" evidence="8">
    <location>
        <begin position="926"/>
        <end position="967"/>
    </location>
</feature>
<feature type="region of interest" description="Disordered" evidence="8">
    <location>
        <begin position="1"/>
        <end position="57"/>
    </location>
</feature>
<feature type="transmembrane region" description="Helical" evidence="9">
    <location>
        <begin position="413"/>
        <end position="433"/>
    </location>
</feature>
<evidence type="ECO:0000256" key="6">
    <source>
        <dbReference type="ARBA" id="ARBA00022989"/>
    </source>
</evidence>
<feature type="transmembrane region" description="Helical" evidence="9">
    <location>
        <begin position="145"/>
        <end position="164"/>
    </location>
</feature>
<evidence type="ECO:0000256" key="1">
    <source>
        <dbReference type="ARBA" id="ARBA00004651"/>
    </source>
</evidence>
<keyword evidence="7 9" id="KW-0472">Membrane</keyword>
<dbReference type="Pfam" id="PF03023">
    <property type="entry name" value="MurJ"/>
    <property type="match status" value="1"/>
</dbReference>
<feature type="compositionally biased region" description="Basic and acidic residues" evidence="8">
    <location>
        <begin position="40"/>
        <end position="57"/>
    </location>
</feature>
<evidence type="ECO:0000256" key="5">
    <source>
        <dbReference type="ARBA" id="ARBA00022984"/>
    </source>
</evidence>
<feature type="transmembrane region" description="Helical" evidence="9">
    <location>
        <begin position="293"/>
        <end position="313"/>
    </location>
</feature>
<dbReference type="GO" id="GO:0008360">
    <property type="term" value="P:regulation of cell shape"/>
    <property type="evidence" value="ECO:0007669"/>
    <property type="project" value="UniProtKB-KW"/>
</dbReference>
<feature type="transmembrane region" description="Helical" evidence="9">
    <location>
        <begin position="564"/>
        <end position="585"/>
    </location>
</feature>
<dbReference type="PANTHER" id="PTHR47019">
    <property type="entry name" value="LIPID II FLIPPASE MURJ"/>
    <property type="match status" value="1"/>
</dbReference>
<evidence type="ECO:0000256" key="7">
    <source>
        <dbReference type="ARBA" id="ARBA00023136"/>
    </source>
</evidence>
<dbReference type="GO" id="GO:0015648">
    <property type="term" value="F:lipid-linked peptidoglycan transporter activity"/>
    <property type="evidence" value="ECO:0007669"/>
    <property type="project" value="TreeGrafter"/>
</dbReference>
<feature type="transmembrane region" description="Helical" evidence="9">
    <location>
        <begin position="333"/>
        <end position="352"/>
    </location>
</feature>
<comment type="subcellular location">
    <subcellularLocation>
        <location evidence="1">Cell membrane</location>
        <topology evidence="1">Multi-pass membrane protein</topology>
    </subcellularLocation>
</comment>
<keyword evidence="3 9" id="KW-0812">Transmembrane</keyword>
<dbReference type="Gene3D" id="1.10.510.10">
    <property type="entry name" value="Transferase(Phosphotransferase) domain 1"/>
    <property type="match status" value="1"/>
</dbReference>
<feature type="transmembrane region" description="Helical" evidence="9">
    <location>
        <begin position="510"/>
        <end position="535"/>
    </location>
</feature>
<organism evidence="10 11">
    <name type="scientific">Corynebacterium pseudodiphtheriticum</name>
    <dbReference type="NCBI Taxonomy" id="37637"/>
    <lineage>
        <taxon>Bacteria</taxon>
        <taxon>Bacillati</taxon>
        <taxon>Actinomycetota</taxon>
        <taxon>Actinomycetes</taxon>
        <taxon>Mycobacteriales</taxon>
        <taxon>Corynebacteriaceae</taxon>
        <taxon>Corynebacterium</taxon>
    </lineage>
</organism>
<feature type="transmembrane region" description="Helical" evidence="9">
    <location>
        <begin position="106"/>
        <end position="125"/>
    </location>
</feature>
<evidence type="ECO:0000313" key="10">
    <source>
        <dbReference type="EMBL" id="MDK4306996.1"/>
    </source>
</evidence>
<dbReference type="Gene3D" id="3.30.200.20">
    <property type="entry name" value="Phosphorylase Kinase, domain 1"/>
    <property type="match status" value="1"/>
</dbReference>
<dbReference type="PANTHER" id="PTHR47019:SF1">
    <property type="entry name" value="LIPID II FLIPPASE MURJ"/>
    <property type="match status" value="1"/>
</dbReference>
<accession>A0AAP4BUH3</accession>
<feature type="compositionally biased region" description="Low complexity" evidence="8">
    <location>
        <begin position="881"/>
        <end position="900"/>
    </location>
</feature>
<feature type="region of interest" description="Disordered" evidence="8">
    <location>
        <begin position="837"/>
        <end position="975"/>
    </location>
</feature>
<evidence type="ECO:0000256" key="4">
    <source>
        <dbReference type="ARBA" id="ARBA00022960"/>
    </source>
</evidence>
<feature type="transmembrane region" description="Helical" evidence="9">
    <location>
        <begin position="79"/>
        <end position="100"/>
    </location>
</feature>
<keyword evidence="5" id="KW-0573">Peptidoglycan synthesis</keyword>
<dbReference type="GO" id="GO:0034204">
    <property type="term" value="P:lipid translocation"/>
    <property type="evidence" value="ECO:0007669"/>
    <property type="project" value="TreeGrafter"/>
</dbReference>
<feature type="transmembrane region" description="Helical" evidence="9">
    <location>
        <begin position="373"/>
        <end position="393"/>
    </location>
</feature>
<evidence type="ECO:0000256" key="2">
    <source>
        <dbReference type="ARBA" id="ARBA00022475"/>
    </source>
</evidence>
<dbReference type="CDD" id="cd13973">
    <property type="entry name" value="PK_MviN-like"/>
    <property type="match status" value="1"/>
</dbReference>
<dbReference type="RefSeq" id="WP_284599281.1">
    <property type="nucleotide sequence ID" value="NZ_JASNVH010000007.1"/>
</dbReference>
<dbReference type="InterPro" id="IPR004268">
    <property type="entry name" value="MurJ"/>
</dbReference>
<feature type="transmembrane region" description="Helical" evidence="9">
    <location>
        <begin position="475"/>
        <end position="498"/>
    </location>
</feature>
<gene>
    <name evidence="10" type="ORF">QPX42_05480</name>
</gene>
<dbReference type="PRINTS" id="PR01806">
    <property type="entry name" value="VIRFACTRMVIN"/>
</dbReference>
<dbReference type="AlphaFoldDB" id="A0AAP4BUH3"/>
<feature type="transmembrane region" description="Helical" evidence="9">
    <location>
        <begin position="249"/>
        <end position="273"/>
    </location>
</feature>
<dbReference type="EMBL" id="JASNVH010000007">
    <property type="protein sequence ID" value="MDK4306996.1"/>
    <property type="molecule type" value="Genomic_DNA"/>
</dbReference>
<evidence type="ECO:0000256" key="8">
    <source>
        <dbReference type="SAM" id="MobiDB-lite"/>
    </source>
</evidence>
<dbReference type="GO" id="GO:0009252">
    <property type="term" value="P:peptidoglycan biosynthetic process"/>
    <property type="evidence" value="ECO:0007669"/>
    <property type="project" value="UniProtKB-KW"/>
</dbReference>